<dbReference type="EMBL" id="CP022426">
    <property type="protein sequence ID" value="ATP10999.1"/>
    <property type="molecule type" value="Genomic_DNA"/>
</dbReference>
<sequence length="37" mass="4326">MIASQGQERGKQKVSPPLFFIKTLKRQTFHKKQPENV</sequence>
<evidence type="ECO:0000313" key="1">
    <source>
        <dbReference type="EMBL" id="ATP10999.1"/>
    </source>
</evidence>
<reference evidence="2" key="1">
    <citation type="journal article" date="2018" name="BMC Genomics">
        <title>The complete and fully assembled genome sequence of Aeromonas salmonicida subsp. pectinolytica and its comparative analysis with other Aeromonas species: investigation of the mobilome in environmental and pathogenic strains.</title>
        <authorList>
            <person name="Pfeiffer F."/>
            <person name="Zamora-Lagos M.A."/>
            <person name="Blettinger M."/>
            <person name="Yeroslaviz A."/>
            <person name="Dahl A."/>
            <person name="Gruber S."/>
            <person name="Habermann B.H."/>
        </authorList>
    </citation>
    <scope>NUCLEOTIDE SEQUENCE [LARGE SCALE GENOMIC DNA]</scope>
    <source>
        <strain evidence="2">34mel</strain>
    </source>
</reference>
<dbReference type="Proteomes" id="UP000222916">
    <property type="component" value="Chromosome"/>
</dbReference>
<dbReference type="AlphaFoldDB" id="A0A2D1QKR8"/>
<evidence type="ECO:0000313" key="2">
    <source>
        <dbReference type="Proteomes" id="UP000222916"/>
    </source>
</evidence>
<gene>
    <name evidence="1" type="ORF">Asalp_39170</name>
</gene>
<accession>A0A2D1QKR8</accession>
<name>A0A2D1QKR8_AERSA</name>
<protein>
    <submittedName>
        <fullName evidence="1">Uncharacterized protein</fullName>
    </submittedName>
</protein>
<proteinExistence type="predicted"/>
<organism evidence="1 2">
    <name type="scientific">Aeromonas salmonicida subsp. pectinolytica 34mel</name>
    <dbReference type="NCBI Taxonomy" id="1324960"/>
    <lineage>
        <taxon>Bacteria</taxon>
        <taxon>Pseudomonadati</taxon>
        <taxon>Pseudomonadota</taxon>
        <taxon>Gammaproteobacteria</taxon>
        <taxon>Aeromonadales</taxon>
        <taxon>Aeromonadaceae</taxon>
        <taxon>Aeromonas</taxon>
    </lineage>
</organism>